<protein>
    <submittedName>
        <fullName evidence="6">Sugar ABC transporter substrate-binding protein</fullName>
    </submittedName>
</protein>
<keyword evidence="2" id="KW-0813">Transport</keyword>
<evidence type="ECO:0000313" key="6">
    <source>
        <dbReference type="EMBL" id="MEW9806503.1"/>
    </source>
</evidence>
<dbReference type="PANTHER" id="PTHR30061:SF50">
    <property type="entry name" value="MALTOSE_MALTODEXTRIN-BINDING PERIPLASMIC PROTEIN"/>
    <property type="match status" value="1"/>
</dbReference>
<dbReference type="PANTHER" id="PTHR30061">
    <property type="entry name" value="MALTOSE-BINDING PERIPLASMIC PROTEIN"/>
    <property type="match status" value="1"/>
</dbReference>
<evidence type="ECO:0000256" key="3">
    <source>
        <dbReference type="ARBA" id="ARBA00022729"/>
    </source>
</evidence>
<proteinExistence type="inferred from homology"/>
<comment type="similarity">
    <text evidence="1">Belongs to the bacterial solute-binding protein 1 family.</text>
</comment>
<reference evidence="6 7" key="1">
    <citation type="submission" date="2024-06" db="EMBL/GenBank/DDBJ databases">
        <authorList>
            <person name="Tuo L."/>
        </authorList>
    </citation>
    <scope>NUCLEOTIDE SEQUENCE [LARGE SCALE GENOMIC DNA]</scope>
    <source>
        <strain evidence="6 7">ZMM04-5</strain>
    </source>
</reference>
<keyword evidence="4" id="KW-0574">Periplasm</keyword>
<accession>A0ABV3QZW1</accession>
<sequence length="419" mass="45267">MIDASRKVLSVAGLLVATSLSTTSLALADKISFMVIGYNEPGLGEWWQKLVAQYEKNTGNTVEIVNTPAAEYYSQLTLLAATKSAPDVIIVNANNVRELTATGTLLKLNDFVARPGAKEKLVDGAWDNLAVGADYYGLPVTGRTLELIYNSCHLKEAGFDNPPTNPDEFMSMAKALTVRDGSGNVTRYGANMVNANEDPTYEMLLMWTIAFGGSLTDDQGKFLMTSEPVVKALTYMKALYDEGAVPRGLTETEQRSLFATGATAMTIDGQWQFPFIEKNNAANYDCYKSARHPWSGPATGGTNQGLGINASAANPEAAWAFLETAMSPEMQQTFSDYSPYIPYGVGALTKAQLDARPYLTPWAESLPTASPIVPRGHEDEFNTIWPIVAEAVVASLHDGEAPEKVLADAQAKLEECCGE</sequence>
<name>A0ABV3QZW1_9HYPH</name>
<dbReference type="Gene3D" id="3.40.190.10">
    <property type="entry name" value="Periplasmic binding protein-like II"/>
    <property type="match status" value="1"/>
</dbReference>
<dbReference type="Proteomes" id="UP001556196">
    <property type="component" value="Unassembled WGS sequence"/>
</dbReference>
<dbReference type="Pfam" id="PF01547">
    <property type="entry name" value="SBP_bac_1"/>
    <property type="match status" value="1"/>
</dbReference>
<evidence type="ECO:0000256" key="2">
    <source>
        <dbReference type="ARBA" id="ARBA00022448"/>
    </source>
</evidence>
<evidence type="ECO:0000256" key="5">
    <source>
        <dbReference type="SAM" id="SignalP"/>
    </source>
</evidence>
<dbReference type="RefSeq" id="WP_367723638.1">
    <property type="nucleotide sequence ID" value="NZ_JBFOCI010000003.1"/>
</dbReference>
<organism evidence="6 7">
    <name type="scientific">Mesorhizobium marinum</name>
    <dbReference type="NCBI Taxonomy" id="3228790"/>
    <lineage>
        <taxon>Bacteria</taxon>
        <taxon>Pseudomonadati</taxon>
        <taxon>Pseudomonadota</taxon>
        <taxon>Alphaproteobacteria</taxon>
        <taxon>Hyphomicrobiales</taxon>
        <taxon>Phyllobacteriaceae</taxon>
        <taxon>Mesorhizobium</taxon>
    </lineage>
</organism>
<evidence type="ECO:0000256" key="1">
    <source>
        <dbReference type="ARBA" id="ARBA00008520"/>
    </source>
</evidence>
<dbReference type="SUPFAM" id="SSF53850">
    <property type="entry name" value="Periplasmic binding protein-like II"/>
    <property type="match status" value="1"/>
</dbReference>
<feature type="signal peptide" evidence="5">
    <location>
        <begin position="1"/>
        <end position="28"/>
    </location>
</feature>
<evidence type="ECO:0000313" key="7">
    <source>
        <dbReference type="Proteomes" id="UP001556196"/>
    </source>
</evidence>
<keyword evidence="3 5" id="KW-0732">Signal</keyword>
<dbReference type="InterPro" id="IPR006059">
    <property type="entry name" value="SBP"/>
</dbReference>
<gene>
    <name evidence="6" type="ORF">ABUE31_10960</name>
</gene>
<feature type="chain" id="PRO_5046239746" evidence="5">
    <location>
        <begin position="29"/>
        <end position="419"/>
    </location>
</feature>
<evidence type="ECO:0000256" key="4">
    <source>
        <dbReference type="ARBA" id="ARBA00022764"/>
    </source>
</evidence>
<dbReference type="CDD" id="cd13585">
    <property type="entry name" value="PBP2_TMBP_like"/>
    <property type="match status" value="1"/>
</dbReference>
<dbReference type="EMBL" id="JBFOCI010000003">
    <property type="protein sequence ID" value="MEW9806503.1"/>
    <property type="molecule type" value="Genomic_DNA"/>
</dbReference>
<comment type="caution">
    <text evidence="6">The sequence shown here is derived from an EMBL/GenBank/DDBJ whole genome shotgun (WGS) entry which is preliminary data.</text>
</comment>
<keyword evidence="7" id="KW-1185">Reference proteome</keyword>